<feature type="signal peptide" evidence="1">
    <location>
        <begin position="1"/>
        <end position="29"/>
    </location>
</feature>
<keyword evidence="3" id="KW-1185">Reference proteome</keyword>
<gene>
    <name evidence="2" type="ORF">D3272_26540</name>
</gene>
<dbReference type="EMBL" id="QYBC01000045">
    <property type="protein sequence ID" value="RYB01364.1"/>
    <property type="molecule type" value="Genomic_DNA"/>
</dbReference>
<sequence length="68" mass="7745">MTVIKTKSLIIPCAVVAVSLCAFMAPASAQMMSKKPMMHHSMKNSKMMMHKKPMMRNSMMHKKMMNPM</sequence>
<dbReference type="AlphaFoldDB" id="A0A4Q2R7A8"/>
<feature type="chain" id="PRO_5020267827" description="Pentapeptide MXKDX repeat protein" evidence="1">
    <location>
        <begin position="30"/>
        <end position="68"/>
    </location>
</feature>
<evidence type="ECO:0008006" key="4">
    <source>
        <dbReference type="Google" id="ProtNLM"/>
    </source>
</evidence>
<organism evidence="2 3">
    <name type="scientific">Lichenibacterium ramalinae</name>
    <dbReference type="NCBI Taxonomy" id="2316527"/>
    <lineage>
        <taxon>Bacteria</taxon>
        <taxon>Pseudomonadati</taxon>
        <taxon>Pseudomonadota</taxon>
        <taxon>Alphaproteobacteria</taxon>
        <taxon>Hyphomicrobiales</taxon>
        <taxon>Lichenihabitantaceae</taxon>
        <taxon>Lichenibacterium</taxon>
    </lineage>
</organism>
<evidence type="ECO:0000256" key="1">
    <source>
        <dbReference type="SAM" id="SignalP"/>
    </source>
</evidence>
<evidence type="ECO:0000313" key="2">
    <source>
        <dbReference type="EMBL" id="RYB01364.1"/>
    </source>
</evidence>
<accession>A0A4Q2R7A8</accession>
<reference evidence="2 3" key="1">
    <citation type="submission" date="2018-09" db="EMBL/GenBank/DDBJ databases">
        <authorList>
            <person name="Grouzdev D.S."/>
            <person name="Krutkina M.S."/>
        </authorList>
    </citation>
    <scope>NUCLEOTIDE SEQUENCE [LARGE SCALE GENOMIC DNA]</scope>
    <source>
        <strain evidence="2 3">RmlP001</strain>
    </source>
</reference>
<dbReference type="RefSeq" id="WP_129222255.1">
    <property type="nucleotide sequence ID" value="NZ_QYBC01000045.1"/>
</dbReference>
<proteinExistence type="predicted"/>
<protein>
    <recommendedName>
        <fullName evidence="4">Pentapeptide MXKDX repeat protein</fullName>
    </recommendedName>
</protein>
<name>A0A4Q2R7A8_9HYPH</name>
<reference evidence="2 3" key="2">
    <citation type="submission" date="2019-02" db="EMBL/GenBank/DDBJ databases">
        <title>'Lichenibacterium ramalinii' gen. nov. sp. nov., 'Lichenibacterium minor' gen. nov. sp. nov.</title>
        <authorList>
            <person name="Pankratov T."/>
        </authorList>
    </citation>
    <scope>NUCLEOTIDE SEQUENCE [LARGE SCALE GENOMIC DNA]</scope>
    <source>
        <strain evidence="2 3">RmlP001</strain>
    </source>
</reference>
<dbReference type="Proteomes" id="UP000289411">
    <property type="component" value="Unassembled WGS sequence"/>
</dbReference>
<keyword evidence="1" id="KW-0732">Signal</keyword>
<evidence type="ECO:0000313" key="3">
    <source>
        <dbReference type="Proteomes" id="UP000289411"/>
    </source>
</evidence>
<comment type="caution">
    <text evidence="2">The sequence shown here is derived from an EMBL/GenBank/DDBJ whole genome shotgun (WGS) entry which is preliminary data.</text>
</comment>